<accession>A0A978UL49</accession>
<comment type="caution">
    <text evidence="2">The sequence shown here is derived from an EMBL/GenBank/DDBJ whole genome shotgun (WGS) entry which is preliminary data.</text>
</comment>
<keyword evidence="1" id="KW-0812">Transmembrane</keyword>
<sequence>MSLKDLLNIPVEVTRLKGTFITFVYVAILSVCTLLGLTWLVTTYFILLRSCFSYVLFAAVCGAIFVSVLTIYSALSAECNMSIVISILEGIYGVEALALSAYFSRGNYRCGLNLMLVFLLWGIGLRLPCLYFGCYEEGYGIVAQISLVCLGNALKWIVCVVYFHECKKQILEKKYDEEVGTDVSAVD</sequence>
<proteinExistence type="predicted"/>
<dbReference type="AlphaFoldDB" id="A0A978UL49"/>
<reference evidence="2" key="1">
    <citation type="journal article" date="2021" name="Front. Plant Sci.">
        <title>Chromosome-Scale Genome Assembly for Chinese Sour Jujube and Insights Into Its Genome Evolution and Domestication Signature.</title>
        <authorList>
            <person name="Shen L.-Y."/>
            <person name="Luo H."/>
            <person name="Wang X.-L."/>
            <person name="Wang X.-M."/>
            <person name="Qiu X.-J."/>
            <person name="Liu H."/>
            <person name="Zhou S.-S."/>
            <person name="Jia K.-H."/>
            <person name="Nie S."/>
            <person name="Bao Y.-T."/>
            <person name="Zhang R.-G."/>
            <person name="Yun Q.-Z."/>
            <person name="Chai Y.-H."/>
            <person name="Lu J.-Y."/>
            <person name="Li Y."/>
            <person name="Zhao S.-W."/>
            <person name="Mao J.-F."/>
            <person name="Jia S.-G."/>
            <person name="Mao Y.-M."/>
        </authorList>
    </citation>
    <scope>NUCLEOTIDE SEQUENCE</scope>
    <source>
        <strain evidence="2">AT0</strain>
        <tissue evidence="2">Leaf</tissue>
    </source>
</reference>
<feature type="transmembrane region" description="Helical" evidence="1">
    <location>
        <begin position="114"/>
        <end position="133"/>
    </location>
</feature>
<feature type="transmembrane region" description="Helical" evidence="1">
    <location>
        <begin position="20"/>
        <end position="47"/>
    </location>
</feature>
<organism evidence="2 3">
    <name type="scientific">Ziziphus jujuba var. spinosa</name>
    <dbReference type="NCBI Taxonomy" id="714518"/>
    <lineage>
        <taxon>Eukaryota</taxon>
        <taxon>Viridiplantae</taxon>
        <taxon>Streptophyta</taxon>
        <taxon>Embryophyta</taxon>
        <taxon>Tracheophyta</taxon>
        <taxon>Spermatophyta</taxon>
        <taxon>Magnoliopsida</taxon>
        <taxon>eudicotyledons</taxon>
        <taxon>Gunneridae</taxon>
        <taxon>Pentapetalae</taxon>
        <taxon>rosids</taxon>
        <taxon>fabids</taxon>
        <taxon>Rosales</taxon>
        <taxon>Rhamnaceae</taxon>
        <taxon>Paliureae</taxon>
        <taxon>Ziziphus</taxon>
    </lineage>
</organism>
<dbReference type="Proteomes" id="UP000813462">
    <property type="component" value="Unassembled WGS sequence"/>
</dbReference>
<feature type="transmembrane region" description="Helical" evidence="1">
    <location>
        <begin position="81"/>
        <end position="102"/>
    </location>
</feature>
<dbReference type="PANTHER" id="PTHR36714">
    <property type="entry name" value="T23E23.1"/>
    <property type="match status" value="1"/>
</dbReference>
<dbReference type="PANTHER" id="PTHR36714:SF7">
    <property type="entry name" value="TRANSMEMBRANE PROTEIN"/>
    <property type="match status" value="1"/>
</dbReference>
<dbReference type="EMBL" id="JAEACU010000010">
    <property type="protein sequence ID" value="KAH7515551.1"/>
    <property type="molecule type" value="Genomic_DNA"/>
</dbReference>
<keyword evidence="1" id="KW-0472">Membrane</keyword>
<evidence type="ECO:0000313" key="2">
    <source>
        <dbReference type="EMBL" id="KAH7515551.1"/>
    </source>
</evidence>
<evidence type="ECO:0000256" key="1">
    <source>
        <dbReference type="SAM" id="Phobius"/>
    </source>
</evidence>
<gene>
    <name evidence="2" type="ORF">FEM48_Zijuj10G0038800</name>
</gene>
<feature type="transmembrane region" description="Helical" evidence="1">
    <location>
        <begin position="54"/>
        <end position="75"/>
    </location>
</feature>
<protein>
    <submittedName>
        <fullName evidence="2">Uncharacterized protein</fullName>
    </submittedName>
</protein>
<evidence type="ECO:0000313" key="3">
    <source>
        <dbReference type="Proteomes" id="UP000813462"/>
    </source>
</evidence>
<name>A0A978UL49_ZIZJJ</name>
<keyword evidence="1" id="KW-1133">Transmembrane helix</keyword>
<feature type="transmembrane region" description="Helical" evidence="1">
    <location>
        <begin position="139"/>
        <end position="163"/>
    </location>
</feature>